<gene>
    <name evidence="1" type="ORF">QFC19_002805</name>
</gene>
<proteinExistence type="predicted"/>
<dbReference type="EMBL" id="JASBWR010000025">
    <property type="protein sequence ID" value="KAJ9107145.1"/>
    <property type="molecule type" value="Genomic_DNA"/>
</dbReference>
<evidence type="ECO:0000313" key="1">
    <source>
        <dbReference type="EMBL" id="KAJ9107145.1"/>
    </source>
</evidence>
<protein>
    <submittedName>
        <fullName evidence="1">Uncharacterized protein</fullName>
    </submittedName>
</protein>
<keyword evidence="2" id="KW-1185">Reference proteome</keyword>
<evidence type="ECO:0000313" key="2">
    <source>
        <dbReference type="Proteomes" id="UP001241377"/>
    </source>
</evidence>
<accession>A0ACC2W7S8</accession>
<organism evidence="1 2">
    <name type="scientific">Naganishia cerealis</name>
    <dbReference type="NCBI Taxonomy" id="610337"/>
    <lineage>
        <taxon>Eukaryota</taxon>
        <taxon>Fungi</taxon>
        <taxon>Dikarya</taxon>
        <taxon>Basidiomycota</taxon>
        <taxon>Agaricomycotina</taxon>
        <taxon>Tremellomycetes</taxon>
        <taxon>Filobasidiales</taxon>
        <taxon>Filobasidiaceae</taxon>
        <taxon>Naganishia</taxon>
    </lineage>
</organism>
<dbReference type="Proteomes" id="UP001241377">
    <property type="component" value="Unassembled WGS sequence"/>
</dbReference>
<sequence length="426" mass="46159">MSDPQEAVGSASSSAADLHGSSGAQHADSPPPLSPPSASSRLASSSPGTPCVGSATPGVDAVPTEQKAGWTSFIKSLASMTGDLSSMTAPPFILSPTSLTEFPAYWCERPELFADIATGRTEQERAEKVLKWFICTLKGQYTTRNEKMGSEKKPLNPVLGEEFFGVWPDVGFGETTLSVEQVSHHPPITAYFIQNKKAGVTLQGHSGQKTSFSGGSINVKQNGHAILTVDVPGGKKETFLITLPKLQIQGLVWGSPYIELTDSTAIVSDTGFVANIDYKGKGWVSGKAHSYKATLSHNGKSIRSYEGTWTAIGKVAKSDEVFTDATVPKTEVSVKPIEEQKDWESRKLWRATAQGIRSGDYDAASRDKSRIENEQRQRRKDEASAGQPWQLKLFDYVESDPVYKQLASHVKGIPCEEDGYIFRGHA</sequence>
<reference evidence="1" key="1">
    <citation type="submission" date="2023-04" db="EMBL/GenBank/DDBJ databases">
        <title>Draft Genome sequencing of Naganishia species isolated from polar environments using Oxford Nanopore Technology.</title>
        <authorList>
            <person name="Leo P."/>
            <person name="Venkateswaran K."/>
        </authorList>
    </citation>
    <scope>NUCLEOTIDE SEQUENCE</scope>
    <source>
        <strain evidence="1">MNA-CCFEE 5261</strain>
    </source>
</reference>
<comment type="caution">
    <text evidence="1">The sequence shown here is derived from an EMBL/GenBank/DDBJ whole genome shotgun (WGS) entry which is preliminary data.</text>
</comment>
<name>A0ACC2W7S8_9TREE</name>